<proteinExistence type="predicted"/>
<evidence type="ECO:0000313" key="3">
    <source>
        <dbReference type="Proteomes" id="UP001202281"/>
    </source>
</evidence>
<evidence type="ECO:0000256" key="1">
    <source>
        <dbReference type="SAM" id="Phobius"/>
    </source>
</evidence>
<reference evidence="2 3" key="1">
    <citation type="submission" date="2022-04" db="EMBL/GenBank/DDBJ databases">
        <title>Identification of a novel bacterium isolated from mangrove sediments.</title>
        <authorList>
            <person name="Pan X."/>
        </authorList>
    </citation>
    <scope>NUCLEOTIDE SEQUENCE [LARGE SCALE GENOMIC DNA]</scope>
    <source>
        <strain evidence="2 3">B2638</strain>
    </source>
</reference>
<keyword evidence="1" id="KW-0812">Transmembrane</keyword>
<organism evidence="2 3">
    <name type="scientific">Novosphingobium beihaiensis</name>
    <dbReference type="NCBI Taxonomy" id="2930389"/>
    <lineage>
        <taxon>Bacteria</taxon>
        <taxon>Pseudomonadati</taxon>
        <taxon>Pseudomonadota</taxon>
        <taxon>Alphaproteobacteria</taxon>
        <taxon>Sphingomonadales</taxon>
        <taxon>Sphingomonadaceae</taxon>
        <taxon>Novosphingobium</taxon>
    </lineage>
</organism>
<feature type="transmembrane region" description="Helical" evidence="1">
    <location>
        <begin position="6"/>
        <end position="26"/>
    </location>
</feature>
<dbReference type="Proteomes" id="UP001202281">
    <property type="component" value="Unassembled WGS sequence"/>
</dbReference>
<keyword evidence="3" id="KW-1185">Reference proteome</keyword>
<keyword evidence="1" id="KW-1133">Transmembrane helix</keyword>
<feature type="transmembrane region" description="Helical" evidence="1">
    <location>
        <begin position="56"/>
        <end position="74"/>
    </location>
</feature>
<dbReference type="EMBL" id="JALHLG010000001">
    <property type="protein sequence ID" value="MCJ2185222.1"/>
    <property type="molecule type" value="Genomic_DNA"/>
</dbReference>
<comment type="caution">
    <text evidence="2">The sequence shown here is derived from an EMBL/GenBank/DDBJ whole genome shotgun (WGS) entry which is preliminary data.</text>
</comment>
<sequence length="88" mass="9450">MIVEIALGILLALLLLAVGIAALVLIIKALPEILAYVGCLGSLLLLTHFLGGWGLALWFALIIGFICFADREAIFNQTSAERLALRDD</sequence>
<gene>
    <name evidence="2" type="ORF">MTR66_00155</name>
</gene>
<evidence type="ECO:0000313" key="2">
    <source>
        <dbReference type="EMBL" id="MCJ2185222.1"/>
    </source>
</evidence>
<dbReference type="RefSeq" id="WP_243916844.1">
    <property type="nucleotide sequence ID" value="NZ_JALHLG010000001.1"/>
</dbReference>
<protein>
    <submittedName>
        <fullName evidence="2">Uncharacterized protein</fullName>
    </submittedName>
</protein>
<accession>A0ABT0BJI9</accession>
<keyword evidence="1" id="KW-0472">Membrane</keyword>
<name>A0ABT0BJI9_9SPHN</name>